<keyword evidence="12" id="KW-1185">Reference proteome</keyword>
<dbReference type="CDD" id="cd00637">
    <property type="entry name" value="7tm_classA_rhodopsin-like"/>
    <property type="match status" value="1"/>
</dbReference>
<evidence type="ECO:0000256" key="6">
    <source>
        <dbReference type="ARBA" id="ARBA00023170"/>
    </source>
</evidence>
<feature type="transmembrane region" description="Helical" evidence="9">
    <location>
        <begin position="215"/>
        <end position="243"/>
    </location>
</feature>
<keyword evidence="5 9" id="KW-0472">Membrane</keyword>
<keyword evidence="4" id="KW-0297">G-protein coupled receptor</keyword>
<dbReference type="SUPFAM" id="SSF81321">
    <property type="entry name" value="Family A G protein-coupled receptor-like"/>
    <property type="match status" value="1"/>
</dbReference>
<dbReference type="GO" id="GO:0004930">
    <property type="term" value="F:G protein-coupled receptor activity"/>
    <property type="evidence" value="ECO:0007669"/>
    <property type="project" value="UniProtKB-KW"/>
</dbReference>
<feature type="transmembrane region" description="Helical" evidence="9">
    <location>
        <begin position="87"/>
        <end position="107"/>
    </location>
</feature>
<feature type="transmembrane region" description="Helical" evidence="9">
    <location>
        <begin position="166"/>
        <end position="188"/>
    </location>
</feature>
<organism evidence="11 12">
    <name type="scientific">Magallana gigas</name>
    <name type="common">Pacific oyster</name>
    <name type="synonym">Crassostrea gigas</name>
    <dbReference type="NCBI Taxonomy" id="29159"/>
    <lineage>
        <taxon>Eukaryota</taxon>
        <taxon>Metazoa</taxon>
        <taxon>Spiralia</taxon>
        <taxon>Lophotrochozoa</taxon>
        <taxon>Mollusca</taxon>
        <taxon>Bivalvia</taxon>
        <taxon>Autobranchia</taxon>
        <taxon>Pteriomorphia</taxon>
        <taxon>Ostreida</taxon>
        <taxon>Ostreoidea</taxon>
        <taxon>Ostreidae</taxon>
        <taxon>Magallana</taxon>
    </lineage>
</organism>
<dbReference type="Pfam" id="PF00001">
    <property type="entry name" value="7tm_1"/>
    <property type="match status" value="1"/>
</dbReference>
<feature type="transmembrane region" description="Helical" evidence="9">
    <location>
        <begin position="53"/>
        <end position="75"/>
    </location>
</feature>
<evidence type="ECO:0000259" key="10">
    <source>
        <dbReference type="PROSITE" id="PS50262"/>
    </source>
</evidence>
<keyword evidence="3 9" id="KW-1133">Transmembrane helix</keyword>
<dbReference type="PANTHER" id="PTHR24238:SF47">
    <property type="entry name" value="ECDYSTEROIDS_DOPAMINE RECEPTOR-RELATED"/>
    <property type="match status" value="1"/>
</dbReference>
<evidence type="ECO:0000256" key="8">
    <source>
        <dbReference type="SAM" id="MobiDB-lite"/>
    </source>
</evidence>
<evidence type="ECO:0000256" key="4">
    <source>
        <dbReference type="ARBA" id="ARBA00023040"/>
    </source>
</evidence>
<feature type="transmembrane region" description="Helical" evidence="9">
    <location>
        <begin position="127"/>
        <end position="145"/>
    </location>
</feature>
<name>A0A8W8MH85_MAGGI</name>
<dbReference type="OMA" id="RECRLLY"/>
<evidence type="ECO:0000256" key="7">
    <source>
        <dbReference type="ARBA" id="ARBA00023224"/>
    </source>
</evidence>
<sequence length="426" mass="48674">MVTTIEHNKVYGHFGLLRLENNGAMDPSNNTSLQSLHLEELEYSEFIAEYLPIFIYLLILGVVGTFGNLHVLVVYYQRYNPSNHRIFILWLAAVDFFSCTVSIPFEMYDIRYRYTFTASWTCKVFRFLNHAASVSSGFLLGLIALERFRKACQPTSSQMTVKQAKISCIVTLLISSILAVPAIVIYGANVSETFHPGIVGSDCTSLTKYKSYFKIYSGALLLFSTCVFVMCIIVYIFVGKVLYRQMQFRKKAQLRRNKLNALSSISLNAHCSTAKLTNGSVASLDKIEIEEDPSSINNDHLRVNKNNSGNNSGSQVQKRKTKINRSRRITLMFLVATSVSYLGYLPNTVFSVIKALDTEMFNAIALELGASVYIFLRLYFISNVTNPIVYSFMDERFREECWMYYRRFHRKLFKCCRGTETVDVTR</sequence>
<dbReference type="Gene3D" id="1.20.1070.10">
    <property type="entry name" value="Rhodopsin 7-helix transmembrane proteins"/>
    <property type="match status" value="1"/>
</dbReference>
<dbReference type="InterPro" id="IPR000276">
    <property type="entry name" value="GPCR_Rhodpsn"/>
</dbReference>
<evidence type="ECO:0000256" key="1">
    <source>
        <dbReference type="ARBA" id="ARBA00004141"/>
    </source>
</evidence>
<comment type="subcellular location">
    <subcellularLocation>
        <location evidence="1">Membrane</location>
        <topology evidence="1">Multi-pass membrane protein</topology>
    </subcellularLocation>
</comment>
<dbReference type="EnsemblMetazoa" id="G32777.4">
    <property type="protein sequence ID" value="G32777.4:cds"/>
    <property type="gene ID" value="G32777"/>
</dbReference>
<dbReference type="OrthoDB" id="6157309at2759"/>
<keyword evidence="2 9" id="KW-0812">Transmembrane</keyword>
<evidence type="ECO:0000256" key="9">
    <source>
        <dbReference type="SAM" id="Phobius"/>
    </source>
</evidence>
<feature type="compositionally biased region" description="Low complexity" evidence="8">
    <location>
        <begin position="304"/>
        <end position="316"/>
    </location>
</feature>
<dbReference type="InterPro" id="IPR017452">
    <property type="entry name" value="GPCR_Rhodpsn_7TM"/>
</dbReference>
<dbReference type="PROSITE" id="PS50262">
    <property type="entry name" value="G_PROTEIN_RECEP_F1_2"/>
    <property type="match status" value="1"/>
</dbReference>
<proteinExistence type="predicted"/>
<feature type="transmembrane region" description="Helical" evidence="9">
    <location>
        <begin position="328"/>
        <end position="345"/>
    </location>
</feature>
<dbReference type="PRINTS" id="PR00237">
    <property type="entry name" value="GPCRRHODOPSN"/>
</dbReference>
<feature type="domain" description="G-protein coupled receptors family 1 profile" evidence="10">
    <location>
        <begin position="67"/>
        <end position="390"/>
    </location>
</feature>
<dbReference type="AlphaFoldDB" id="A0A8W8MH85"/>
<protein>
    <recommendedName>
        <fullName evidence="10">G-protein coupled receptors family 1 profile domain-containing protein</fullName>
    </recommendedName>
</protein>
<keyword evidence="7" id="KW-0807">Transducer</keyword>
<reference evidence="11" key="1">
    <citation type="submission" date="2022-08" db="UniProtKB">
        <authorList>
            <consortium name="EnsemblMetazoa"/>
        </authorList>
    </citation>
    <scope>IDENTIFICATION</scope>
    <source>
        <strain evidence="11">05x7-T-G4-1.051#20</strain>
    </source>
</reference>
<evidence type="ECO:0000256" key="3">
    <source>
        <dbReference type="ARBA" id="ARBA00022989"/>
    </source>
</evidence>
<evidence type="ECO:0000256" key="5">
    <source>
        <dbReference type="ARBA" id="ARBA00023136"/>
    </source>
</evidence>
<dbReference type="Proteomes" id="UP000005408">
    <property type="component" value="Unassembled WGS sequence"/>
</dbReference>
<keyword evidence="6" id="KW-0675">Receptor</keyword>
<dbReference type="GO" id="GO:0016020">
    <property type="term" value="C:membrane"/>
    <property type="evidence" value="ECO:0007669"/>
    <property type="project" value="UniProtKB-SubCell"/>
</dbReference>
<evidence type="ECO:0000313" key="11">
    <source>
        <dbReference type="EnsemblMetazoa" id="G32777.4:cds"/>
    </source>
</evidence>
<accession>A0A8W8MH85</accession>
<dbReference type="PANTHER" id="PTHR24238">
    <property type="entry name" value="G-PROTEIN COUPLED RECEPTOR"/>
    <property type="match status" value="1"/>
</dbReference>
<evidence type="ECO:0000313" key="12">
    <source>
        <dbReference type="Proteomes" id="UP000005408"/>
    </source>
</evidence>
<feature type="region of interest" description="Disordered" evidence="8">
    <location>
        <begin position="296"/>
        <end position="319"/>
    </location>
</feature>
<feature type="transmembrane region" description="Helical" evidence="9">
    <location>
        <begin position="360"/>
        <end position="380"/>
    </location>
</feature>
<evidence type="ECO:0000256" key="2">
    <source>
        <dbReference type="ARBA" id="ARBA00022692"/>
    </source>
</evidence>